<proteinExistence type="inferred from homology"/>
<dbReference type="Gene3D" id="3.40.140.10">
    <property type="entry name" value="Cytidine Deaminase, domain 2"/>
    <property type="match status" value="1"/>
</dbReference>
<dbReference type="Proteomes" id="UP000836788">
    <property type="component" value="Chromosome 2"/>
</dbReference>
<keyword evidence="1" id="KW-0819">tRNA processing</keyword>
<dbReference type="AlphaFoldDB" id="A0A8J9S7E6"/>
<name>A0A8J9S7E6_PHATR</name>
<dbReference type="EMBL" id="OU594943">
    <property type="protein sequence ID" value="CAG9285409.1"/>
    <property type="molecule type" value="Genomic_DNA"/>
</dbReference>
<evidence type="ECO:0000256" key="1">
    <source>
        <dbReference type="ARBA" id="ARBA00022694"/>
    </source>
</evidence>
<dbReference type="InterPro" id="IPR016193">
    <property type="entry name" value="Cytidine_deaminase-like"/>
</dbReference>
<dbReference type="GO" id="GO:0005737">
    <property type="term" value="C:cytoplasm"/>
    <property type="evidence" value="ECO:0007669"/>
    <property type="project" value="TreeGrafter"/>
</dbReference>
<reference evidence="3" key="1">
    <citation type="submission" date="2022-02" db="EMBL/GenBank/DDBJ databases">
        <authorList>
            <person name="Giguere J D."/>
        </authorList>
    </citation>
    <scope>NUCLEOTIDE SEQUENCE</scope>
    <source>
        <strain evidence="3">CCAP 1055/1</strain>
    </source>
</reference>
<dbReference type="SUPFAM" id="SSF53927">
    <property type="entry name" value="Cytidine deaminase-like"/>
    <property type="match status" value="1"/>
</dbReference>
<dbReference type="PANTHER" id="PTHR11079">
    <property type="entry name" value="CYTOSINE DEAMINASE FAMILY MEMBER"/>
    <property type="match status" value="1"/>
</dbReference>
<sequence>MSETSSHPFIEVRGHPCPANGSSRLFVEVYTADVEAKECGTLVKRLSRELHLLQPSIDLSHLKRVHRVVDIVSLKAIQDSKRRKTTQAIQLKILLGAVSVIHQKFSVSPHGDSIAEKLEQTYNVANVCTLEVGGRVPESEDEWKLFNEHWPTSFFPHKTTAHLEKELELSERSLQQMRLGMRHALTDVTAHGTIKIPGAIVVFPDTGEVLATSTAERKYQESAERNPNPLATPILYAIQNVSRNERQSAISKGMDCPMFQRGQYLCTGLDVYTTLEPTVFEAMALVHARVRYVVFGCSSGTTQLGGLSEVKVHDLPGTNHRYRAFYCSPETDLGRQCRMLAPTETSPMK</sequence>
<dbReference type="GO" id="GO:0005634">
    <property type="term" value="C:nucleus"/>
    <property type="evidence" value="ECO:0007669"/>
    <property type="project" value="TreeGrafter"/>
</dbReference>
<dbReference type="PANTHER" id="PTHR11079:SF156">
    <property type="entry name" value="INACTIVE TRNA-SPECIFIC ADENOSINE DEAMINASE-LIKE PROTEIN 3-RELATED"/>
    <property type="match status" value="1"/>
</dbReference>
<accession>A0A8J9S7E6</accession>
<gene>
    <name evidence="3" type="ORF">PTTT1_LOCUS28976</name>
</gene>
<comment type="similarity">
    <text evidence="2">Belongs to the cytidine and deoxycytidylate deaminase family. ADAT3 subfamily.</text>
</comment>
<protein>
    <submittedName>
        <fullName evidence="3">Uncharacterized protein</fullName>
    </submittedName>
</protein>
<evidence type="ECO:0000256" key="2">
    <source>
        <dbReference type="ARBA" id="ARBA00038160"/>
    </source>
</evidence>
<organism evidence="3">
    <name type="scientific">Phaeodactylum tricornutum</name>
    <name type="common">Diatom</name>
    <dbReference type="NCBI Taxonomy" id="2850"/>
    <lineage>
        <taxon>Eukaryota</taxon>
        <taxon>Sar</taxon>
        <taxon>Stramenopiles</taxon>
        <taxon>Ochrophyta</taxon>
        <taxon>Bacillariophyta</taxon>
        <taxon>Bacillariophyceae</taxon>
        <taxon>Bacillariophycidae</taxon>
        <taxon>Naviculales</taxon>
        <taxon>Phaeodactylaceae</taxon>
        <taxon>Phaeodactylum</taxon>
    </lineage>
</organism>
<dbReference type="GO" id="GO:0052717">
    <property type="term" value="F:tRNA-specific adenosine-34 deaminase activity"/>
    <property type="evidence" value="ECO:0007669"/>
    <property type="project" value="TreeGrafter"/>
</dbReference>
<dbReference type="GO" id="GO:0008033">
    <property type="term" value="P:tRNA processing"/>
    <property type="evidence" value="ECO:0007669"/>
    <property type="project" value="UniProtKB-KW"/>
</dbReference>
<evidence type="ECO:0000313" key="3">
    <source>
        <dbReference type="EMBL" id="CAG9285409.1"/>
    </source>
</evidence>